<evidence type="ECO:0000313" key="7">
    <source>
        <dbReference type="Proteomes" id="UP000018680"/>
    </source>
</evidence>
<name>V5WG39_9SPIO</name>
<dbReference type="AlphaFoldDB" id="V5WG39"/>
<dbReference type="EMBL" id="CP006939">
    <property type="protein sequence ID" value="AHC14131.1"/>
    <property type="molecule type" value="Genomic_DNA"/>
</dbReference>
<keyword evidence="7" id="KW-1185">Reference proteome</keyword>
<accession>V5WG39</accession>
<dbReference type="InterPro" id="IPR003439">
    <property type="entry name" value="ABC_transporter-like_ATP-bd"/>
</dbReference>
<reference evidence="6 7" key="1">
    <citation type="journal article" date="2015" name="Stand. Genomic Sci.">
        <title>Complete genome sequence and description of Salinispira pacifica gen. nov., sp. nov., a novel spirochaete isolated form a hypersaline microbial mat.</title>
        <authorList>
            <person name="Ben Hania W."/>
            <person name="Joseph M."/>
            <person name="Schumann P."/>
            <person name="Bunk B."/>
            <person name="Fiebig A."/>
            <person name="Sproer C."/>
            <person name="Klenk H.P."/>
            <person name="Fardeau M.L."/>
            <person name="Spring S."/>
        </authorList>
    </citation>
    <scope>NUCLEOTIDE SEQUENCE [LARGE SCALE GENOMIC DNA]</scope>
    <source>
        <strain evidence="6 7">L21-RPul-D2</strain>
    </source>
</reference>
<evidence type="ECO:0000313" key="6">
    <source>
        <dbReference type="EMBL" id="AHC14131.1"/>
    </source>
</evidence>
<dbReference type="GO" id="GO:0005524">
    <property type="term" value="F:ATP binding"/>
    <property type="evidence" value="ECO:0007669"/>
    <property type="project" value="UniProtKB-KW"/>
</dbReference>
<dbReference type="InterPro" id="IPR050319">
    <property type="entry name" value="ABC_transp_ATP-bind"/>
</dbReference>
<dbReference type="PANTHER" id="PTHR43776">
    <property type="entry name" value="TRANSPORT ATP-BINDING PROTEIN"/>
    <property type="match status" value="1"/>
</dbReference>
<dbReference type="OrthoDB" id="337094at2"/>
<evidence type="ECO:0000259" key="5">
    <source>
        <dbReference type="PROSITE" id="PS50893"/>
    </source>
</evidence>
<dbReference type="SUPFAM" id="SSF52540">
    <property type="entry name" value="P-loop containing nucleoside triphosphate hydrolases"/>
    <property type="match status" value="1"/>
</dbReference>
<gene>
    <name evidence="6" type="ORF">L21SP2_0706</name>
</gene>
<sequence>MSNNENLLEVKDLKKYFEMKSGFLSPQKSYLKAVDGVSFEIKKGETFGLVGESGCGKSTTGRTILRLYEATGGQIMFDGEDLAKKPEKELKPYRKRIQMIFQDPYASLNSRMTVNDIIGEGISTHNLLEGKEKQERIYSLLAQVGLKKEHANRYPHEFSGGQRQRIGIARALAVEPELVICDEPISALDVSIQAQVVNMLEDLQDELGLTYLFIAHDLSMVKHISDRIGVMYLGKLVEVCESDELYKNPIHPYTKALLSAIPIPDPDITRSNQRVILKGDVPSPIDPPVGCRFASRCPLRTERCTREDPELRELAPGHWVSCHNV</sequence>
<dbReference type="PROSITE" id="PS00211">
    <property type="entry name" value="ABC_TRANSPORTER_1"/>
    <property type="match status" value="1"/>
</dbReference>
<comment type="similarity">
    <text evidence="1">Belongs to the ABC transporter superfamily.</text>
</comment>
<dbReference type="GO" id="GO:0055085">
    <property type="term" value="P:transmembrane transport"/>
    <property type="evidence" value="ECO:0007669"/>
    <property type="project" value="UniProtKB-ARBA"/>
</dbReference>
<dbReference type="InterPro" id="IPR013563">
    <property type="entry name" value="Oligopep_ABC_C"/>
</dbReference>
<evidence type="ECO:0000256" key="2">
    <source>
        <dbReference type="ARBA" id="ARBA00022448"/>
    </source>
</evidence>
<evidence type="ECO:0000256" key="4">
    <source>
        <dbReference type="ARBA" id="ARBA00022840"/>
    </source>
</evidence>
<dbReference type="PROSITE" id="PS50893">
    <property type="entry name" value="ABC_TRANSPORTER_2"/>
    <property type="match status" value="1"/>
</dbReference>
<dbReference type="KEGG" id="slr:L21SP2_0706"/>
<dbReference type="NCBIfam" id="NF008453">
    <property type="entry name" value="PRK11308.1"/>
    <property type="match status" value="1"/>
</dbReference>
<dbReference type="InterPro" id="IPR017871">
    <property type="entry name" value="ABC_transporter-like_CS"/>
</dbReference>
<dbReference type="PANTHER" id="PTHR43776:SF7">
    <property type="entry name" value="D,D-DIPEPTIDE TRANSPORT ATP-BINDING PROTEIN DDPF-RELATED"/>
    <property type="match status" value="1"/>
</dbReference>
<dbReference type="CDD" id="cd03257">
    <property type="entry name" value="ABC_NikE_OppD_transporters"/>
    <property type="match status" value="1"/>
</dbReference>
<dbReference type="InterPro" id="IPR003593">
    <property type="entry name" value="AAA+_ATPase"/>
</dbReference>
<dbReference type="HOGENOM" id="CLU_000604_1_23_12"/>
<dbReference type="InterPro" id="IPR027417">
    <property type="entry name" value="P-loop_NTPase"/>
</dbReference>
<evidence type="ECO:0000256" key="1">
    <source>
        <dbReference type="ARBA" id="ARBA00005417"/>
    </source>
</evidence>
<dbReference type="NCBIfam" id="TIGR01727">
    <property type="entry name" value="oligo_HPY"/>
    <property type="match status" value="1"/>
</dbReference>
<dbReference type="Gene3D" id="3.40.50.300">
    <property type="entry name" value="P-loop containing nucleotide triphosphate hydrolases"/>
    <property type="match status" value="1"/>
</dbReference>
<evidence type="ECO:0000256" key="3">
    <source>
        <dbReference type="ARBA" id="ARBA00022741"/>
    </source>
</evidence>
<proteinExistence type="inferred from homology"/>
<keyword evidence="4 6" id="KW-0067">ATP-binding</keyword>
<dbReference type="PATRIC" id="fig|1307761.3.peg.706"/>
<dbReference type="SMART" id="SM00382">
    <property type="entry name" value="AAA"/>
    <property type="match status" value="1"/>
</dbReference>
<feature type="domain" description="ABC transporter" evidence="5">
    <location>
        <begin position="8"/>
        <end position="258"/>
    </location>
</feature>
<dbReference type="eggNOG" id="COG4608">
    <property type="taxonomic scope" value="Bacteria"/>
</dbReference>
<dbReference type="FunFam" id="3.40.50.300:FF:000016">
    <property type="entry name" value="Oligopeptide ABC transporter ATP-binding component"/>
    <property type="match status" value="1"/>
</dbReference>
<dbReference type="Pfam" id="PF00005">
    <property type="entry name" value="ABC_tran"/>
    <property type="match status" value="1"/>
</dbReference>
<dbReference type="Proteomes" id="UP000018680">
    <property type="component" value="Chromosome"/>
</dbReference>
<dbReference type="GO" id="GO:0015833">
    <property type="term" value="P:peptide transport"/>
    <property type="evidence" value="ECO:0007669"/>
    <property type="project" value="InterPro"/>
</dbReference>
<dbReference type="Pfam" id="PF08352">
    <property type="entry name" value="oligo_HPY"/>
    <property type="match status" value="1"/>
</dbReference>
<dbReference type="RefSeq" id="WP_024267062.1">
    <property type="nucleotide sequence ID" value="NC_023035.1"/>
</dbReference>
<keyword evidence="3" id="KW-0547">Nucleotide-binding</keyword>
<dbReference type="GO" id="GO:0016887">
    <property type="term" value="F:ATP hydrolysis activity"/>
    <property type="evidence" value="ECO:0007669"/>
    <property type="project" value="InterPro"/>
</dbReference>
<dbReference type="STRING" id="1307761.L21SP2_0706"/>
<keyword evidence="2" id="KW-0813">Transport</keyword>
<protein>
    <submittedName>
        <fullName evidence="6">Oligopeptide transport ATP-binding protein OppF</fullName>
    </submittedName>
</protein>
<organism evidence="6 7">
    <name type="scientific">Salinispira pacifica</name>
    <dbReference type="NCBI Taxonomy" id="1307761"/>
    <lineage>
        <taxon>Bacteria</taxon>
        <taxon>Pseudomonadati</taxon>
        <taxon>Spirochaetota</taxon>
        <taxon>Spirochaetia</taxon>
        <taxon>Spirochaetales</taxon>
        <taxon>Spirochaetaceae</taxon>
        <taxon>Salinispira</taxon>
    </lineage>
</organism>